<evidence type="ECO:0000313" key="2">
    <source>
        <dbReference type="Proteomes" id="UP000070544"/>
    </source>
</evidence>
<organism evidence="1 2">
    <name type="scientific">Gonapodya prolifera (strain JEL478)</name>
    <name type="common">Monoblepharis prolifera</name>
    <dbReference type="NCBI Taxonomy" id="1344416"/>
    <lineage>
        <taxon>Eukaryota</taxon>
        <taxon>Fungi</taxon>
        <taxon>Fungi incertae sedis</taxon>
        <taxon>Chytridiomycota</taxon>
        <taxon>Chytridiomycota incertae sedis</taxon>
        <taxon>Monoblepharidomycetes</taxon>
        <taxon>Monoblepharidales</taxon>
        <taxon>Gonapodyaceae</taxon>
        <taxon>Gonapodya</taxon>
    </lineage>
</organism>
<keyword evidence="2" id="KW-1185">Reference proteome</keyword>
<protein>
    <submittedName>
        <fullName evidence="1">Uncharacterized protein</fullName>
    </submittedName>
</protein>
<proteinExistence type="predicted"/>
<dbReference type="EMBL" id="KQ965760">
    <property type="protein sequence ID" value="KXS15641.1"/>
    <property type="molecule type" value="Genomic_DNA"/>
</dbReference>
<accession>A0A139AFQ2</accession>
<name>A0A139AFQ2_GONPJ</name>
<evidence type="ECO:0000313" key="1">
    <source>
        <dbReference type="EMBL" id="KXS15641.1"/>
    </source>
</evidence>
<dbReference type="AlphaFoldDB" id="A0A139AFQ2"/>
<reference evidence="1 2" key="1">
    <citation type="journal article" date="2015" name="Genome Biol. Evol.">
        <title>Phylogenomic analyses indicate that early fungi evolved digesting cell walls of algal ancestors of land plants.</title>
        <authorList>
            <person name="Chang Y."/>
            <person name="Wang S."/>
            <person name="Sekimoto S."/>
            <person name="Aerts A.L."/>
            <person name="Choi C."/>
            <person name="Clum A."/>
            <person name="LaButti K.M."/>
            <person name="Lindquist E.A."/>
            <person name="Yee Ngan C."/>
            <person name="Ohm R.A."/>
            <person name="Salamov A.A."/>
            <person name="Grigoriev I.V."/>
            <person name="Spatafora J.W."/>
            <person name="Berbee M.L."/>
        </authorList>
    </citation>
    <scope>NUCLEOTIDE SEQUENCE [LARGE SCALE GENOMIC DNA]</scope>
    <source>
        <strain evidence="1 2">JEL478</strain>
    </source>
</reference>
<sequence>MMDESPVVFEVEAGEVCCTPATDLRTYTRLDELRFCPPPRHYHPPRLQSLVVDPEKHVDQPNTVVQDRGSTRRTDEYQVGSLLRSFSTDLMVIQHGDLAASSNWDDEIRAPRNTTTQPKVLRENNSTTPAHNKSFCLYLCGLFIMISAR</sequence>
<dbReference type="Proteomes" id="UP000070544">
    <property type="component" value="Unassembled WGS sequence"/>
</dbReference>
<gene>
    <name evidence="1" type="ORF">M427DRAFT_319637</name>
</gene>